<organism evidence="1 2">
    <name type="scientific">Bifidobacterium pseudolongum subsp. globosum</name>
    <dbReference type="NCBI Taxonomy" id="1690"/>
    <lineage>
        <taxon>Bacteria</taxon>
        <taxon>Bacillati</taxon>
        <taxon>Actinomycetota</taxon>
        <taxon>Actinomycetes</taxon>
        <taxon>Bifidobacteriales</taxon>
        <taxon>Bifidobacteriaceae</taxon>
        <taxon>Bifidobacterium</taxon>
    </lineage>
</organism>
<evidence type="ECO:0000313" key="1">
    <source>
        <dbReference type="EMBL" id="RYQ26622.1"/>
    </source>
</evidence>
<dbReference type="RefSeq" id="WP_129853765.1">
    <property type="nucleotide sequence ID" value="NZ_RYUQ01000002.1"/>
</dbReference>
<evidence type="ECO:0000313" key="2">
    <source>
        <dbReference type="Proteomes" id="UP000292535"/>
    </source>
</evidence>
<reference evidence="1 2" key="1">
    <citation type="submission" date="2018-12" db="EMBL/GenBank/DDBJ databases">
        <title>Unveiling genomic diversity among members of the Bifidobacterium pseudolongum species, a widely distributed gut commensal of the animal kingdom.</title>
        <authorList>
            <person name="Lugli G.A."/>
            <person name="Duranti S."/>
            <person name="Albert K."/>
            <person name="Mancabelli L."/>
            <person name="Napoli S."/>
            <person name="Viappiani A."/>
            <person name="Anzalone R."/>
            <person name="Longhi G."/>
            <person name="Milani C."/>
            <person name="Turroni F."/>
            <person name="Alessandri G."/>
            <person name="Sela D.A."/>
            <person name="Van Sinderen D."/>
            <person name="Ventura M."/>
        </authorList>
    </citation>
    <scope>NUCLEOTIDE SEQUENCE [LARGE SCALE GENOMIC DNA]</scope>
    <source>
        <strain evidence="1 2">2032B</strain>
    </source>
</reference>
<dbReference type="Proteomes" id="UP000292535">
    <property type="component" value="Unassembled WGS sequence"/>
</dbReference>
<sequence>MMDGDEYVDGVPPALTALVQSIAQNKAFTVLHVPVPPIVVGGVTDAGAMRGLTGYIGESFIEHGIQRAVNPDPYVFTTSSRLNTADAEWKRMASDVREAAVYTNRYDGTIGVDLRFLDDSMDEELVDRVARDLDEWSRDARVIAFVGDAGRPMVERIKAQAEPRRIYVCDVPQRTHAQIYDEYRRMVEEALHRLEHALGPVSEGMNERFEECLAERSGYGNLPHTVQGLKTLIDAALAECLESVDC</sequence>
<proteinExistence type="predicted"/>
<name>A0A4Q5AF73_9BIFI</name>
<gene>
    <name evidence="1" type="ORF">PG2032B_1218</name>
</gene>
<dbReference type="AlphaFoldDB" id="A0A4Q5AF73"/>
<dbReference type="EMBL" id="RYUQ01000002">
    <property type="protein sequence ID" value="RYQ26622.1"/>
    <property type="molecule type" value="Genomic_DNA"/>
</dbReference>
<protein>
    <submittedName>
        <fullName evidence="1">Uncharacterized protein</fullName>
    </submittedName>
</protein>
<accession>A0A4Q5AF73</accession>
<comment type="caution">
    <text evidence="1">The sequence shown here is derived from an EMBL/GenBank/DDBJ whole genome shotgun (WGS) entry which is preliminary data.</text>
</comment>